<dbReference type="SUPFAM" id="SSF52833">
    <property type="entry name" value="Thioredoxin-like"/>
    <property type="match status" value="1"/>
</dbReference>
<dbReference type="STRING" id="1314674.A0A0D7BAB0"/>
<dbReference type="OrthoDB" id="423313at2759"/>
<proteinExistence type="predicted"/>
<dbReference type="GO" id="GO:0015038">
    <property type="term" value="F:glutathione disulfide oxidoreductase activity"/>
    <property type="evidence" value="ECO:0007669"/>
    <property type="project" value="TreeGrafter"/>
</dbReference>
<evidence type="ECO:0000313" key="4">
    <source>
        <dbReference type="Proteomes" id="UP000054007"/>
    </source>
</evidence>
<protein>
    <recommendedName>
        <fullName evidence="2">Glutaredoxin domain-containing protein</fullName>
    </recommendedName>
</protein>
<dbReference type="AlphaFoldDB" id="A0A0D7BAB0"/>
<dbReference type="Gene3D" id="3.40.30.10">
    <property type="entry name" value="Glutaredoxin"/>
    <property type="match status" value="1"/>
</dbReference>
<evidence type="ECO:0000313" key="3">
    <source>
        <dbReference type="EMBL" id="KIY67099.1"/>
    </source>
</evidence>
<dbReference type="InterPro" id="IPR036249">
    <property type="entry name" value="Thioredoxin-like_sf"/>
</dbReference>
<dbReference type="GO" id="GO:0005796">
    <property type="term" value="C:Golgi lumen"/>
    <property type="evidence" value="ECO:0007669"/>
    <property type="project" value="TreeGrafter"/>
</dbReference>
<evidence type="ECO:0000259" key="2">
    <source>
        <dbReference type="Pfam" id="PF00462"/>
    </source>
</evidence>
<accession>A0A0D7BAB0</accession>
<dbReference type="GO" id="GO:0034599">
    <property type="term" value="P:cellular response to oxidative stress"/>
    <property type="evidence" value="ECO:0007669"/>
    <property type="project" value="TreeGrafter"/>
</dbReference>
<feature type="signal peptide" evidence="1">
    <location>
        <begin position="1"/>
        <end position="26"/>
    </location>
</feature>
<reference evidence="3 4" key="1">
    <citation type="journal article" date="2015" name="Fungal Genet. Biol.">
        <title>Evolution of novel wood decay mechanisms in Agaricales revealed by the genome sequences of Fistulina hepatica and Cylindrobasidium torrendii.</title>
        <authorList>
            <person name="Floudas D."/>
            <person name="Held B.W."/>
            <person name="Riley R."/>
            <person name="Nagy L.G."/>
            <person name="Koehler G."/>
            <person name="Ransdell A.S."/>
            <person name="Younus H."/>
            <person name="Chow J."/>
            <person name="Chiniquy J."/>
            <person name="Lipzen A."/>
            <person name="Tritt A."/>
            <person name="Sun H."/>
            <person name="Haridas S."/>
            <person name="LaButti K."/>
            <person name="Ohm R.A."/>
            <person name="Kues U."/>
            <person name="Blanchette R.A."/>
            <person name="Grigoriev I.V."/>
            <person name="Minto R.E."/>
            <person name="Hibbett D.S."/>
        </authorList>
    </citation>
    <scope>NUCLEOTIDE SEQUENCE [LARGE SCALE GENOMIC DNA]</scope>
    <source>
        <strain evidence="3 4">FP15055 ss-10</strain>
    </source>
</reference>
<gene>
    <name evidence="3" type="ORF">CYLTODRAFT_422867</name>
</gene>
<feature type="domain" description="Glutaredoxin" evidence="2">
    <location>
        <begin position="96"/>
        <end position="169"/>
    </location>
</feature>
<keyword evidence="4" id="KW-1185">Reference proteome</keyword>
<sequence>MPPIPRRTFALVTVILCAAFWYLSSPSAPVTSVFSYFDIRGTSSTPEIYGLLHRILEAEDGGGAVVDEHAIGLDAFATEKVDWRKEKALLDREYPVVIFSKTYCPYSKRLKSLFIPSPPSHNNQEFRPSPYNLNSLPLVIEVDTRPDAFAIKQQLKRITGRGTFPNFIVFGGSVGGADEVTGMHSRGELEEFLREKGLLGL</sequence>
<dbReference type="Pfam" id="PF00462">
    <property type="entry name" value="Glutaredoxin"/>
    <property type="match status" value="1"/>
</dbReference>
<dbReference type="PANTHER" id="PTHR45694">
    <property type="entry name" value="GLUTAREDOXIN 2"/>
    <property type="match status" value="1"/>
</dbReference>
<dbReference type="EMBL" id="KN880535">
    <property type="protein sequence ID" value="KIY67099.1"/>
    <property type="molecule type" value="Genomic_DNA"/>
</dbReference>
<organism evidence="3 4">
    <name type="scientific">Cylindrobasidium torrendii FP15055 ss-10</name>
    <dbReference type="NCBI Taxonomy" id="1314674"/>
    <lineage>
        <taxon>Eukaryota</taxon>
        <taxon>Fungi</taxon>
        <taxon>Dikarya</taxon>
        <taxon>Basidiomycota</taxon>
        <taxon>Agaricomycotina</taxon>
        <taxon>Agaricomycetes</taxon>
        <taxon>Agaricomycetidae</taxon>
        <taxon>Agaricales</taxon>
        <taxon>Marasmiineae</taxon>
        <taxon>Physalacriaceae</taxon>
        <taxon>Cylindrobasidium</taxon>
    </lineage>
</organism>
<keyword evidence="1" id="KW-0732">Signal</keyword>
<dbReference type="PANTHER" id="PTHR45694:SF5">
    <property type="entry name" value="GLUTAREDOXIN 2"/>
    <property type="match status" value="1"/>
</dbReference>
<feature type="chain" id="PRO_5002317010" description="Glutaredoxin domain-containing protein" evidence="1">
    <location>
        <begin position="27"/>
        <end position="201"/>
    </location>
</feature>
<dbReference type="PROSITE" id="PS51354">
    <property type="entry name" value="GLUTAREDOXIN_2"/>
    <property type="match status" value="1"/>
</dbReference>
<evidence type="ECO:0000256" key="1">
    <source>
        <dbReference type="SAM" id="SignalP"/>
    </source>
</evidence>
<dbReference type="Proteomes" id="UP000054007">
    <property type="component" value="Unassembled WGS sequence"/>
</dbReference>
<name>A0A0D7BAB0_9AGAR</name>
<dbReference type="GO" id="GO:0000324">
    <property type="term" value="C:fungal-type vacuole"/>
    <property type="evidence" value="ECO:0007669"/>
    <property type="project" value="TreeGrafter"/>
</dbReference>
<dbReference type="InterPro" id="IPR002109">
    <property type="entry name" value="Glutaredoxin"/>
</dbReference>
<dbReference type="GO" id="GO:0005801">
    <property type="term" value="C:cis-Golgi network"/>
    <property type="evidence" value="ECO:0007669"/>
    <property type="project" value="TreeGrafter"/>
</dbReference>
<dbReference type="CDD" id="cd03419">
    <property type="entry name" value="GRX_GRXh_1_2_like"/>
    <property type="match status" value="1"/>
</dbReference>